<evidence type="ECO:0000313" key="3">
    <source>
        <dbReference type="Proteomes" id="UP001292094"/>
    </source>
</evidence>
<accession>A0AAE1UJL9</accession>
<evidence type="ECO:0000256" key="1">
    <source>
        <dbReference type="SAM" id="MobiDB-lite"/>
    </source>
</evidence>
<reference evidence="2" key="1">
    <citation type="submission" date="2023-11" db="EMBL/GenBank/DDBJ databases">
        <title>Genome assemblies of two species of porcelain crab, Petrolisthes cinctipes and Petrolisthes manimaculis (Anomura: Porcellanidae).</title>
        <authorList>
            <person name="Angst P."/>
        </authorList>
    </citation>
    <scope>NUCLEOTIDE SEQUENCE</scope>
    <source>
        <strain evidence="2">PB745_02</strain>
        <tissue evidence="2">Gill</tissue>
    </source>
</reference>
<organism evidence="2 3">
    <name type="scientific">Petrolisthes manimaculis</name>
    <dbReference type="NCBI Taxonomy" id="1843537"/>
    <lineage>
        <taxon>Eukaryota</taxon>
        <taxon>Metazoa</taxon>
        <taxon>Ecdysozoa</taxon>
        <taxon>Arthropoda</taxon>
        <taxon>Crustacea</taxon>
        <taxon>Multicrustacea</taxon>
        <taxon>Malacostraca</taxon>
        <taxon>Eumalacostraca</taxon>
        <taxon>Eucarida</taxon>
        <taxon>Decapoda</taxon>
        <taxon>Pleocyemata</taxon>
        <taxon>Anomura</taxon>
        <taxon>Galatheoidea</taxon>
        <taxon>Porcellanidae</taxon>
        <taxon>Petrolisthes</taxon>
    </lineage>
</organism>
<evidence type="ECO:0000313" key="2">
    <source>
        <dbReference type="EMBL" id="KAK4322866.1"/>
    </source>
</evidence>
<name>A0AAE1UJL9_9EUCA</name>
<protein>
    <submittedName>
        <fullName evidence="2">Uncharacterized protein</fullName>
    </submittedName>
</protein>
<proteinExistence type="predicted"/>
<dbReference type="AlphaFoldDB" id="A0AAE1UJL9"/>
<keyword evidence="3" id="KW-1185">Reference proteome</keyword>
<dbReference type="Proteomes" id="UP001292094">
    <property type="component" value="Unassembled WGS sequence"/>
</dbReference>
<dbReference type="EMBL" id="JAWZYT010000493">
    <property type="protein sequence ID" value="KAK4322866.1"/>
    <property type="molecule type" value="Genomic_DNA"/>
</dbReference>
<sequence>MKTQQTQHDSGGEVVTPNMPPAAQTPSQSRFPLLNPRQPAHQPKAPGGKDLRQVPRGSTHTLRGVKHGRQPHPANQPDSQPAN</sequence>
<comment type="caution">
    <text evidence="2">The sequence shown here is derived from an EMBL/GenBank/DDBJ whole genome shotgun (WGS) entry which is preliminary data.</text>
</comment>
<gene>
    <name evidence="2" type="ORF">Pmani_006409</name>
</gene>
<feature type="region of interest" description="Disordered" evidence="1">
    <location>
        <begin position="1"/>
        <end position="83"/>
    </location>
</feature>